<feature type="transmembrane region" description="Helical" evidence="1">
    <location>
        <begin position="93"/>
        <end position="111"/>
    </location>
</feature>
<feature type="transmembrane region" description="Helical" evidence="1">
    <location>
        <begin position="387"/>
        <end position="404"/>
    </location>
</feature>
<feature type="transmembrane region" description="Helical" evidence="1">
    <location>
        <begin position="117"/>
        <end position="137"/>
    </location>
</feature>
<dbReference type="Proteomes" id="UP000739565">
    <property type="component" value="Unassembled WGS sequence"/>
</dbReference>
<gene>
    <name evidence="2" type="ORF">KZZ10_00770</name>
</gene>
<proteinExistence type="predicted"/>
<keyword evidence="1" id="KW-0472">Membrane</keyword>
<organism evidence="2 3">
    <name type="scientific">Zwartia hollandica</name>
    <dbReference type="NCBI Taxonomy" id="324606"/>
    <lineage>
        <taxon>Bacteria</taxon>
        <taxon>Pseudomonadati</taxon>
        <taxon>Pseudomonadota</taxon>
        <taxon>Betaproteobacteria</taxon>
        <taxon>Burkholderiales</taxon>
        <taxon>Alcaligenaceae</taxon>
        <taxon>Zwartia</taxon>
    </lineage>
</organism>
<feature type="transmembrane region" description="Helical" evidence="1">
    <location>
        <begin position="188"/>
        <end position="221"/>
    </location>
</feature>
<feature type="transmembrane region" description="Helical" evidence="1">
    <location>
        <begin position="233"/>
        <end position="253"/>
    </location>
</feature>
<evidence type="ECO:0000313" key="2">
    <source>
        <dbReference type="EMBL" id="MBZ1349165.1"/>
    </source>
</evidence>
<keyword evidence="3" id="KW-1185">Reference proteome</keyword>
<evidence type="ECO:0000256" key="1">
    <source>
        <dbReference type="SAM" id="Phobius"/>
    </source>
</evidence>
<feature type="transmembrane region" description="Helical" evidence="1">
    <location>
        <begin position="324"/>
        <end position="349"/>
    </location>
</feature>
<protein>
    <submittedName>
        <fullName evidence="2">Uncharacterized protein</fullName>
    </submittedName>
</protein>
<feature type="transmembrane region" description="Helical" evidence="1">
    <location>
        <begin position="355"/>
        <end position="375"/>
    </location>
</feature>
<keyword evidence="1" id="KW-1133">Transmembrane helix</keyword>
<dbReference type="RefSeq" id="WP_259659580.1">
    <property type="nucleotide sequence ID" value="NZ_JAHXRI010000001.1"/>
</dbReference>
<feature type="transmembrane region" description="Helical" evidence="1">
    <location>
        <begin position="12"/>
        <end position="32"/>
    </location>
</feature>
<feature type="transmembrane region" description="Helical" evidence="1">
    <location>
        <begin position="66"/>
        <end position="86"/>
    </location>
</feature>
<feature type="transmembrane region" description="Helical" evidence="1">
    <location>
        <begin position="149"/>
        <end position="173"/>
    </location>
</feature>
<comment type="caution">
    <text evidence="2">The sequence shown here is derived from an EMBL/GenBank/DDBJ whole genome shotgun (WGS) entry which is preliminary data.</text>
</comment>
<name>A0A953N5V6_9BURK</name>
<accession>A0A953N5V6</accession>
<sequence>MNTNRHPLHATLVLLTICSVIGTSLLAVGHLLNSRWLDLFLFNGDSLTLALYAKSLFSGEVRDWTFSSQIFFFPEIFIYLLCYALTPTIEWSFILNALINYWLFAFFLYKIAGAVGAAIWVRTGFVVLASCLLLLYCSLEQKAEVNVTALVTLFLFNTYYFGAILCALLIAWLSCCALNGTRFDRKPVYGLVAVCSAMTYFSNPMFLLQGAIPYVVCLLYMRWSRTIENGVSRWLIVAMVLGVVTGQLMRLYFSEHVGKAIGKYVHLKSFLEGLQGVGNNLGRVAETSAGILEFSIIGGLFMLSTVLACVYIRSTARRPAFSITYPGSAFLFLVLFSAFSACITLVGTIVSGNFLMRYFLPIALLPVFVLLTAVLALRAEHGAKGKAYFLVCATLGLAMVTFAWRSSPALGNFSWLSAAPNSESHPGVRCFNELMTKKSFNVVGTFWSTRTLDAYSKTEARALQVNERFEPTLWLNNRDTYRNLAVNGVIVSRPADNVRQKGAIYAEQTQALGAPDSIATCTDFDIYYYAEGSKGYKLLAEQMKKLKR</sequence>
<evidence type="ECO:0000313" key="3">
    <source>
        <dbReference type="Proteomes" id="UP000739565"/>
    </source>
</evidence>
<keyword evidence="1" id="KW-0812">Transmembrane</keyword>
<dbReference type="AlphaFoldDB" id="A0A953N5V6"/>
<dbReference type="EMBL" id="JAHXRI010000001">
    <property type="protein sequence ID" value="MBZ1349165.1"/>
    <property type="molecule type" value="Genomic_DNA"/>
</dbReference>
<feature type="transmembrane region" description="Helical" evidence="1">
    <location>
        <begin position="291"/>
        <end position="312"/>
    </location>
</feature>
<reference evidence="2" key="1">
    <citation type="submission" date="2021-07" db="EMBL/GenBank/DDBJ databases">
        <title>New genus and species of the family Alcaligenaceae.</title>
        <authorList>
            <person name="Hahn M.W."/>
        </authorList>
    </citation>
    <scope>NUCLEOTIDE SEQUENCE</scope>
    <source>
        <strain evidence="2">LF4-65</strain>
    </source>
</reference>